<feature type="transmembrane region" description="Helical" evidence="10">
    <location>
        <begin position="377"/>
        <end position="398"/>
    </location>
</feature>
<feature type="transmembrane region" description="Helical" evidence="10">
    <location>
        <begin position="499"/>
        <end position="521"/>
    </location>
</feature>
<dbReference type="Pfam" id="PF01094">
    <property type="entry name" value="ANF_receptor"/>
    <property type="match status" value="1"/>
</dbReference>
<comment type="caution">
    <text evidence="12">The sequence shown here is derived from an EMBL/GenBank/DDBJ whole genome shotgun (WGS) entry which is preliminary data.</text>
</comment>
<keyword evidence="6 12" id="KW-0675">Receptor</keyword>
<dbReference type="Proteomes" id="UP001219518">
    <property type="component" value="Unassembled WGS sequence"/>
</dbReference>
<evidence type="ECO:0000256" key="8">
    <source>
        <dbReference type="ARBA" id="ARBA00023224"/>
    </source>
</evidence>
<evidence type="ECO:0000313" key="12">
    <source>
        <dbReference type="EMBL" id="KAK3930424.1"/>
    </source>
</evidence>
<protein>
    <submittedName>
        <fullName evidence="12">Gamma-aminobutyric acid type B receptor subunit 2</fullName>
    </submittedName>
</protein>
<feature type="region of interest" description="Disordered" evidence="9">
    <location>
        <begin position="910"/>
        <end position="962"/>
    </location>
</feature>
<dbReference type="EMBL" id="JAHWGI010001411">
    <property type="protein sequence ID" value="KAK3930424.1"/>
    <property type="molecule type" value="Genomic_DNA"/>
</dbReference>
<proteinExistence type="predicted"/>
<dbReference type="Pfam" id="PF00003">
    <property type="entry name" value="7tm_3"/>
    <property type="match status" value="1"/>
</dbReference>
<dbReference type="Gene3D" id="3.40.50.2300">
    <property type="match status" value="1"/>
</dbReference>
<dbReference type="CDD" id="cd15047">
    <property type="entry name" value="7tmC_GABA-B-like"/>
    <property type="match status" value="1"/>
</dbReference>
<evidence type="ECO:0000256" key="5">
    <source>
        <dbReference type="ARBA" id="ARBA00023136"/>
    </source>
</evidence>
<evidence type="ECO:0000256" key="9">
    <source>
        <dbReference type="SAM" id="MobiDB-lite"/>
    </source>
</evidence>
<evidence type="ECO:0000259" key="11">
    <source>
        <dbReference type="PROSITE" id="PS50259"/>
    </source>
</evidence>
<name>A0AAE1LTM7_9NEOP</name>
<feature type="transmembrane region" description="Helical" evidence="10">
    <location>
        <begin position="297"/>
        <end position="318"/>
    </location>
</feature>
<feature type="region of interest" description="Disordered" evidence="9">
    <location>
        <begin position="975"/>
        <end position="994"/>
    </location>
</feature>
<dbReference type="PANTHER" id="PTHR10519:SF46">
    <property type="entry name" value="METABOTROPIC GABA-B RECEPTOR SUBTYPE 3, ISOFORM A"/>
    <property type="match status" value="1"/>
</dbReference>
<dbReference type="InterPro" id="IPR000337">
    <property type="entry name" value="GPCR_3"/>
</dbReference>
<keyword evidence="8" id="KW-0807">Transducer</keyword>
<reference evidence="12" key="1">
    <citation type="submission" date="2021-07" db="EMBL/GenBank/DDBJ databases">
        <authorList>
            <person name="Catto M.A."/>
            <person name="Jacobson A."/>
            <person name="Kennedy G."/>
            <person name="Labadie P."/>
            <person name="Hunt B.G."/>
            <person name="Srinivasan R."/>
        </authorList>
    </citation>
    <scope>NUCLEOTIDE SEQUENCE</scope>
    <source>
        <strain evidence="12">PL_HMW_Pooled</strain>
        <tissue evidence="12">Head</tissue>
    </source>
</reference>
<feature type="transmembrane region" description="Helical" evidence="10">
    <location>
        <begin position="255"/>
        <end position="276"/>
    </location>
</feature>
<dbReference type="InterPro" id="IPR001828">
    <property type="entry name" value="ANF_lig-bd_rcpt"/>
</dbReference>
<feature type="domain" description="G-protein coupled receptors family 3 profile" evidence="11">
    <location>
        <begin position="321"/>
        <end position="527"/>
    </location>
</feature>
<feature type="compositionally biased region" description="Acidic residues" evidence="9">
    <location>
        <begin position="914"/>
        <end position="924"/>
    </location>
</feature>
<gene>
    <name evidence="12" type="ORF">KUF71_005158</name>
</gene>
<keyword evidence="13" id="KW-1185">Reference proteome</keyword>
<comment type="subcellular location">
    <subcellularLocation>
        <location evidence="1">Membrane</location>
        <topology evidence="1">Multi-pass membrane protein</topology>
    </subcellularLocation>
</comment>
<dbReference type="PROSITE" id="PS50259">
    <property type="entry name" value="G_PROTEIN_RECEP_F3_4"/>
    <property type="match status" value="1"/>
</dbReference>
<organism evidence="12 13">
    <name type="scientific">Frankliniella fusca</name>
    <dbReference type="NCBI Taxonomy" id="407009"/>
    <lineage>
        <taxon>Eukaryota</taxon>
        <taxon>Metazoa</taxon>
        <taxon>Ecdysozoa</taxon>
        <taxon>Arthropoda</taxon>
        <taxon>Hexapoda</taxon>
        <taxon>Insecta</taxon>
        <taxon>Pterygota</taxon>
        <taxon>Neoptera</taxon>
        <taxon>Paraneoptera</taxon>
        <taxon>Thysanoptera</taxon>
        <taxon>Terebrantia</taxon>
        <taxon>Thripoidea</taxon>
        <taxon>Thripidae</taxon>
        <taxon>Frankliniella</taxon>
    </lineage>
</organism>
<feature type="compositionally biased region" description="Basic and acidic residues" evidence="9">
    <location>
        <begin position="1085"/>
        <end position="1106"/>
    </location>
</feature>
<evidence type="ECO:0000256" key="4">
    <source>
        <dbReference type="ARBA" id="ARBA00023040"/>
    </source>
</evidence>
<dbReference type="InterPro" id="IPR028082">
    <property type="entry name" value="Peripla_BP_I"/>
</dbReference>
<keyword evidence="4" id="KW-0297">G-protein coupled receptor</keyword>
<reference evidence="12" key="2">
    <citation type="journal article" date="2023" name="BMC Genomics">
        <title>Pest status, molecular evolution, and epigenetic factors derived from the genome assembly of Frankliniella fusca, a thysanopteran phytovirus vector.</title>
        <authorList>
            <person name="Catto M.A."/>
            <person name="Labadie P.E."/>
            <person name="Jacobson A.L."/>
            <person name="Kennedy G.G."/>
            <person name="Srinivasan R."/>
            <person name="Hunt B.G."/>
        </authorList>
    </citation>
    <scope>NUCLEOTIDE SEQUENCE</scope>
    <source>
        <strain evidence="12">PL_HMW_Pooled</strain>
    </source>
</reference>
<dbReference type="PRINTS" id="PR01176">
    <property type="entry name" value="GABABRECEPTR"/>
</dbReference>
<dbReference type="AlphaFoldDB" id="A0AAE1LTM7"/>
<feature type="non-terminal residue" evidence="12">
    <location>
        <position position="1"/>
    </location>
</feature>
<evidence type="ECO:0000256" key="3">
    <source>
        <dbReference type="ARBA" id="ARBA00022989"/>
    </source>
</evidence>
<dbReference type="PRINTS" id="PR01177">
    <property type="entry name" value="GABAB1RECPTR"/>
</dbReference>
<feature type="region of interest" description="Disordered" evidence="9">
    <location>
        <begin position="856"/>
        <end position="878"/>
    </location>
</feature>
<keyword evidence="5 10" id="KW-0472">Membrane</keyword>
<keyword evidence="3 10" id="KW-1133">Transmembrane helix</keyword>
<dbReference type="PANTHER" id="PTHR10519">
    <property type="entry name" value="GABA-B RECEPTOR"/>
    <property type="match status" value="1"/>
</dbReference>
<feature type="transmembrane region" description="Helical" evidence="10">
    <location>
        <begin position="436"/>
        <end position="456"/>
    </location>
</feature>
<evidence type="ECO:0000256" key="2">
    <source>
        <dbReference type="ARBA" id="ARBA00022692"/>
    </source>
</evidence>
<evidence type="ECO:0000256" key="1">
    <source>
        <dbReference type="ARBA" id="ARBA00004141"/>
    </source>
</evidence>
<feature type="compositionally biased region" description="Basic residues" evidence="9">
    <location>
        <begin position="938"/>
        <end position="948"/>
    </location>
</feature>
<evidence type="ECO:0000256" key="6">
    <source>
        <dbReference type="ARBA" id="ARBA00023170"/>
    </source>
</evidence>
<dbReference type="GO" id="GO:0007214">
    <property type="term" value="P:gamma-aminobutyric acid signaling pathway"/>
    <property type="evidence" value="ECO:0007669"/>
    <property type="project" value="TreeGrafter"/>
</dbReference>
<feature type="transmembrane region" description="Helical" evidence="10">
    <location>
        <begin position="476"/>
        <end position="493"/>
    </location>
</feature>
<dbReference type="SUPFAM" id="SSF53822">
    <property type="entry name" value="Periplasmic binding protein-like I"/>
    <property type="match status" value="1"/>
</dbReference>
<dbReference type="InterPro" id="IPR017978">
    <property type="entry name" value="GPCR_3_C"/>
</dbReference>
<dbReference type="PRINTS" id="PR00248">
    <property type="entry name" value="GPCRMGR"/>
</dbReference>
<dbReference type="InterPro" id="IPR002455">
    <property type="entry name" value="GPCR3_GABA-B"/>
</dbReference>
<dbReference type="GO" id="GO:0004965">
    <property type="term" value="F:G protein-coupled GABA receptor activity"/>
    <property type="evidence" value="ECO:0007669"/>
    <property type="project" value="InterPro"/>
</dbReference>
<keyword evidence="2 10" id="KW-0812">Transmembrane</keyword>
<sequence length="1152" mass="123426">NFLNCTELRGAYKNVGVVSSSHASLAVSLRLDFLDLFLTVAQALGLGVVGEDYAWVLQGAPEDAWWASADFSCEAGSLGDAVEGLLLVSSYGRSPGDTPSDSGLTYDEFVGAVGREAQPVSELAAQTFDAVWALGLALRNAQRVWSTSLRSPRLHDFNYHRNEMAREFLRQIALLNFTGVSGPVSFRQADRIGTSLISQVQGGVARPVALFHPARGALQWLGGDGGGPAVRWAGGHTPVSRRVCVLRVITVSSNAFLAITCLAALGMLVAVLFLAFNLHYRRLKYIKLSSPRLNNMAAVGCVLVYAAVILLGIDHATLPNGAPFSAVCTARVYLLSAGFSLAFGSMFTKTYRVHRIFTMSYGCYSGSKKKLLQDTQLMSLVGALLLLDVMVVTLWAAVDPMHRHLHNLTLEISPSDRGVVYQTQVEICKSQYTESWLGALYVYKGLLLVVGLYMAWETRRVKIPALNDSHYIGLSVYFVVVCSGLSVVLASLLWQRVTLAYVCSTALVWASTTATLCLLFLPKLHALQTGTADPVGQSMGLRLQYNTRRKETCGQPCGLDLSSREENADGAHLMKAKYIVACSLSLSQKTADMETLALPCRFVVDEGQEQRYRVQVQNKVYRRELAALQAEAARLELQLESPSVAVSSASVSLEDSSVSVRDEVYAARMHAAHPLAPLLLLAVLPPVTPRASWPSAAPERPRAASTQQVNKTLIMKSRGETARKLLVVSSLPELQCVLDTKFSCIILCVLMHKNSSSVGDPLPCGAVPQQTFQSEPQLEPALASDRPGPDHHYMRRETFAGTGTPVTGKQGMLGRFLNLFSARHTGLDNRGNSTGSITGITSALRAHMGYIAGLVPSGAGTSRRNDSEASSPGSTRGRVVVPPHIAVLAADEDTKRKFSLAAMCVLSQSNSNASEDEDDEDADDGVGGGAGGGSAGRLRVRGSPRFPHRVVPVQDQQASGSSRLLSAAPSHYLRGGGVARGPRGGGGAGGGGAELAGARCRSLEDARGMRRSSLGSSLSGHGANGLGANYPFRAISLSPNCDVWAIKERGIPFTDFAIREKFLRAQREQLEEKLLRHQQQQQQQQKKDEDEAEEEVRGECRGRGEDETGSGSSAAVASGPGPGPGPADCSDGCVDQSPSCQSEGTSHERTQD</sequence>
<dbReference type="GO" id="GO:0038039">
    <property type="term" value="C:G protein-coupled receptor heterodimeric complex"/>
    <property type="evidence" value="ECO:0007669"/>
    <property type="project" value="TreeGrafter"/>
</dbReference>
<feature type="region of interest" description="Disordered" evidence="9">
    <location>
        <begin position="1074"/>
        <end position="1152"/>
    </location>
</feature>
<evidence type="ECO:0000313" key="13">
    <source>
        <dbReference type="Proteomes" id="UP001219518"/>
    </source>
</evidence>
<keyword evidence="7" id="KW-0325">Glycoprotein</keyword>
<accession>A0AAE1LTM7</accession>
<evidence type="ECO:0000256" key="7">
    <source>
        <dbReference type="ARBA" id="ARBA00023180"/>
    </source>
</evidence>
<feature type="compositionally biased region" description="Gly residues" evidence="9">
    <location>
        <begin position="925"/>
        <end position="935"/>
    </location>
</feature>
<feature type="compositionally biased region" description="Low complexity" evidence="9">
    <location>
        <begin position="1109"/>
        <end position="1119"/>
    </location>
</feature>
<evidence type="ECO:0000256" key="10">
    <source>
        <dbReference type="SAM" id="Phobius"/>
    </source>
</evidence>